<keyword evidence="1" id="KW-0175">Coiled coil</keyword>
<dbReference type="RefSeq" id="XP_020116495.1">
    <property type="nucleotide sequence ID" value="XM_020263176.1"/>
</dbReference>
<feature type="compositionally biased region" description="Low complexity" evidence="2">
    <location>
        <begin position="550"/>
        <end position="563"/>
    </location>
</feature>
<keyword evidence="5" id="KW-1185">Reference proteome</keyword>
<reference evidence="4 5" key="1">
    <citation type="submission" date="2015-06" db="EMBL/GenBank/DDBJ databases">
        <title>Talaromyces atroroseus IBT 11181 draft genome.</title>
        <authorList>
            <person name="Rasmussen K.B."/>
            <person name="Rasmussen S."/>
            <person name="Petersen B."/>
            <person name="Sicheritz-Ponten T."/>
            <person name="Mortensen U.H."/>
            <person name="Thrane U."/>
        </authorList>
    </citation>
    <scope>NUCLEOTIDE SEQUENCE [LARGE SCALE GENOMIC DNA]</scope>
    <source>
        <strain evidence="4 5">IBT 11181</strain>
    </source>
</reference>
<evidence type="ECO:0000313" key="4">
    <source>
        <dbReference type="EMBL" id="OKL56374.1"/>
    </source>
</evidence>
<feature type="compositionally biased region" description="Low complexity" evidence="2">
    <location>
        <begin position="365"/>
        <end position="379"/>
    </location>
</feature>
<feature type="compositionally biased region" description="Polar residues" evidence="2">
    <location>
        <begin position="207"/>
        <end position="222"/>
    </location>
</feature>
<feature type="region of interest" description="Disordered" evidence="2">
    <location>
        <begin position="639"/>
        <end position="662"/>
    </location>
</feature>
<dbReference type="EMBL" id="LFMY01000014">
    <property type="protein sequence ID" value="OKL56374.1"/>
    <property type="molecule type" value="Genomic_DNA"/>
</dbReference>
<comment type="caution">
    <text evidence="4">The sequence shown here is derived from an EMBL/GenBank/DDBJ whole genome shotgun (WGS) entry which is preliminary data.</text>
</comment>
<dbReference type="Proteomes" id="UP000214365">
    <property type="component" value="Unassembled WGS sequence"/>
</dbReference>
<feature type="domain" description="DUF3835" evidence="3">
    <location>
        <begin position="576"/>
        <end position="660"/>
    </location>
</feature>
<feature type="compositionally biased region" description="Polar residues" evidence="2">
    <location>
        <begin position="485"/>
        <end position="509"/>
    </location>
</feature>
<feature type="compositionally biased region" description="Basic residues" evidence="2">
    <location>
        <begin position="650"/>
        <end position="662"/>
    </location>
</feature>
<dbReference type="InterPro" id="IPR024325">
    <property type="entry name" value="DUF3835"/>
</dbReference>
<feature type="compositionally biased region" description="Basic residues" evidence="2">
    <location>
        <begin position="473"/>
        <end position="482"/>
    </location>
</feature>
<name>A0A225AEE2_TALAT</name>
<dbReference type="Pfam" id="PF13758">
    <property type="entry name" value="Prefoldin_3"/>
    <property type="match status" value="1"/>
</dbReference>
<organism evidence="4 5">
    <name type="scientific">Talaromyces atroroseus</name>
    <dbReference type="NCBI Taxonomy" id="1441469"/>
    <lineage>
        <taxon>Eukaryota</taxon>
        <taxon>Fungi</taxon>
        <taxon>Dikarya</taxon>
        <taxon>Ascomycota</taxon>
        <taxon>Pezizomycotina</taxon>
        <taxon>Eurotiomycetes</taxon>
        <taxon>Eurotiomycetidae</taxon>
        <taxon>Eurotiales</taxon>
        <taxon>Trichocomaceae</taxon>
        <taxon>Talaromyces</taxon>
        <taxon>Talaromyces sect. Trachyspermi</taxon>
    </lineage>
</organism>
<evidence type="ECO:0000313" key="5">
    <source>
        <dbReference type="Proteomes" id="UP000214365"/>
    </source>
</evidence>
<dbReference type="OrthoDB" id="21413at2759"/>
<dbReference type="InterPro" id="IPR039553">
    <property type="entry name" value="Prefoldin-like"/>
</dbReference>
<evidence type="ECO:0000259" key="3">
    <source>
        <dbReference type="Pfam" id="PF12927"/>
    </source>
</evidence>
<feature type="region of interest" description="Disordered" evidence="2">
    <location>
        <begin position="178"/>
        <end position="269"/>
    </location>
</feature>
<dbReference type="Gene3D" id="1.10.287.370">
    <property type="match status" value="1"/>
</dbReference>
<dbReference type="InterPro" id="IPR052255">
    <property type="entry name" value="RNA_pol_II_subunit5-mediator"/>
</dbReference>
<feature type="compositionally biased region" description="Low complexity" evidence="2">
    <location>
        <begin position="456"/>
        <end position="470"/>
    </location>
</feature>
<feature type="compositionally biased region" description="Basic and acidic residues" evidence="2">
    <location>
        <begin position="178"/>
        <end position="206"/>
    </location>
</feature>
<dbReference type="AlphaFoldDB" id="A0A225AEE2"/>
<dbReference type="PANTHER" id="PTHR15111:SF0">
    <property type="entry name" value="UNCONVENTIONAL PREFOLDIN RPB5 INTERACTOR 1"/>
    <property type="match status" value="1"/>
</dbReference>
<proteinExistence type="predicted"/>
<feature type="compositionally biased region" description="Polar residues" evidence="2">
    <location>
        <begin position="237"/>
        <end position="247"/>
    </location>
</feature>
<evidence type="ECO:0000256" key="1">
    <source>
        <dbReference type="SAM" id="Coils"/>
    </source>
</evidence>
<feature type="compositionally biased region" description="Acidic residues" evidence="2">
    <location>
        <begin position="248"/>
        <end position="265"/>
    </location>
</feature>
<dbReference type="Pfam" id="PF12927">
    <property type="entry name" value="DUF3835"/>
    <property type="match status" value="1"/>
</dbReference>
<dbReference type="InterPro" id="IPR009053">
    <property type="entry name" value="Prefoldin"/>
</dbReference>
<accession>A0A225AEE2</accession>
<gene>
    <name evidence="4" type="ORF">UA08_08271</name>
</gene>
<feature type="region of interest" description="Disordered" evidence="2">
    <location>
        <begin position="286"/>
        <end position="326"/>
    </location>
</feature>
<feature type="compositionally biased region" description="Basic and acidic residues" evidence="2">
    <location>
        <begin position="432"/>
        <end position="442"/>
    </location>
</feature>
<dbReference type="GO" id="GO:0019212">
    <property type="term" value="F:phosphatase inhibitor activity"/>
    <property type="evidence" value="ECO:0007669"/>
    <property type="project" value="TreeGrafter"/>
</dbReference>
<feature type="coiled-coil region" evidence="1">
    <location>
        <begin position="2"/>
        <end position="29"/>
    </location>
</feature>
<dbReference type="GO" id="GO:0000122">
    <property type="term" value="P:negative regulation of transcription by RNA polymerase II"/>
    <property type="evidence" value="ECO:0007669"/>
    <property type="project" value="TreeGrafter"/>
</dbReference>
<dbReference type="GeneID" id="31008027"/>
<dbReference type="SUPFAM" id="SSF46579">
    <property type="entry name" value="Prefoldin"/>
    <property type="match status" value="1"/>
</dbReference>
<protein>
    <recommendedName>
        <fullName evidence="3">DUF3835 domain-containing protein</fullName>
    </recommendedName>
</protein>
<feature type="compositionally biased region" description="Acidic residues" evidence="2">
    <location>
        <begin position="289"/>
        <end position="319"/>
    </location>
</feature>
<dbReference type="PANTHER" id="PTHR15111">
    <property type="entry name" value="RNA POLYMERASE II SUBUNIT 5-MEDIATING PROTEIN NNX3"/>
    <property type="match status" value="1"/>
</dbReference>
<dbReference type="GO" id="GO:0003714">
    <property type="term" value="F:transcription corepressor activity"/>
    <property type="evidence" value="ECO:0007669"/>
    <property type="project" value="TreeGrafter"/>
</dbReference>
<sequence>MAIQQRDSLDELERQRLDLEENVRKLRQSLYNWRLWEAEYDGLRDELQNLPEDCTSAEMLQVGIDLEGTVVDEKEVKALIGDEQGNIARSRDQVVQQISRRLDYVKQNVATIEKRLATAGADLDRLLSIESPGPNAATENYAVTDIFEELDENGEVVSSKLSTPADRAPEIMDALKKAGVEVPEDSKDEKQVDGGDKVNAKIESKAQTDSQSGKPSSPVTTQPDKEQAKTAPLVRNTVVTTAETNAENSDDSDSEAPLAEVDESPEDAKLRREMLEYSFHEVGKVVAELEMDEEGSDVSYDDDDDDDYDDEYEDEEEDEYGRTTSSVLTEEYHQQMKELEEKLKAGGFVNLGPARNMSAETIRTTEAEAEAASAPTSQAGVLRVTIEKDTNKETIGGGDKKNKPKKKVAFAEELDIAPEKSATTTPPASSKPKSERKIDVVKPDIAPLSESIVERSTTTKSGPTKDTTGPASVKKKASRFKSARNDGTPTPGDSSTAAIGGNTAQPQKSNLKKSDQAPTASSITLFPARPSEPKPFSQPIISGKVGDIFSAAAAATSSSSSSTRSEPQPPEGKISAETLIERPPVLDRQDVLPPDPDEIDDEIHRKEVASEFYRRRNLKIQQSGGFLRDDDYEQPQDELYELDENDQPKRKVSKFKAARIRP</sequence>
<dbReference type="GO" id="GO:0003682">
    <property type="term" value="F:chromatin binding"/>
    <property type="evidence" value="ECO:0007669"/>
    <property type="project" value="TreeGrafter"/>
</dbReference>
<evidence type="ECO:0000256" key="2">
    <source>
        <dbReference type="SAM" id="MobiDB-lite"/>
    </source>
</evidence>
<feature type="region of interest" description="Disordered" evidence="2">
    <location>
        <begin position="365"/>
        <end position="603"/>
    </location>
</feature>